<dbReference type="PATRIC" id="fig|243230.17.peg.700"/>
<dbReference type="EnsemblBacteria" id="AAF10104">
    <property type="protein sequence ID" value="AAF10104"/>
    <property type="gene ID" value="DR_0524"/>
</dbReference>
<dbReference type="Proteomes" id="UP000002524">
    <property type="component" value="Chromosome 1"/>
</dbReference>
<sequence>MLPLELLSAQPHGAGVRLTLAGRAEALDVVRGQVQVRAWGRVPGQPSVLDVHTLWGRQPVRVPAALLAQVCGALGLSPRLPCPACEGEGVTDTAAPGVPPRCPACLGRGTLTPAQLARHEAAQAEQLAGGVS</sequence>
<dbReference type="EMBL" id="AE000513">
    <property type="protein sequence ID" value="AAF10104.1"/>
    <property type="molecule type" value="Genomic_DNA"/>
</dbReference>
<reference evidence="1 2" key="1">
    <citation type="journal article" date="1999" name="Science">
        <title>Genome sequence of the radioresistant bacterium Deinococcus radiodurans R1.</title>
        <authorList>
            <person name="White O."/>
            <person name="Eisen J.A."/>
            <person name="Heidelberg J.F."/>
            <person name="Hickey E.K."/>
            <person name="Peterson J.D."/>
            <person name="Dodson R.J."/>
            <person name="Haft D.H."/>
            <person name="Gwinn M.L."/>
            <person name="Nelson W.C."/>
            <person name="Richardson D.L."/>
            <person name="Moffat K.S."/>
            <person name="Qin H."/>
            <person name="Jiang L."/>
            <person name="Pamphile W."/>
            <person name="Crosby M."/>
            <person name="Shen M."/>
            <person name="Vamathevan J.J."/>
            <person name="Lam P."/>
            <person name="McDonald L."/>
            <person name="Utterback T."/>
            <person name="Zalewski C."/>
            <person name="Makarova K.S."/>
            <person name="Aravind L."/>
            <person name="Daly M.J."/>
            <person name="Minton K.W."/>
            <person name="Fleischmann R.D."/>
            <person name="Ketchum K.A."/>
            <person name="Nelson K.E."/>
            <person name="Salzberg S."/>
            <person name="Smith H.O."/>
            <person name="Venter J.C."/>
            <person name="Fraser C.M."/>
        </authorList>
    </citation>
    <scope>NUCLEOTIDE SEQUENCE [LARGE SCALE GENOMIC DNA]</scope>
    <source>
        <strain evidence="2">ATCC 13939 / DSM 20539 / JCM 16871 / LMG 4051 / NBRC 15346 / NCIMB 9279 / R1 / VKM B-1422</strain>
    </source>
</reference>
<dbReference type="PaxDb" id="243230-DR_0524"/>
<dbReference type="GeneID" id="69516762"/>
<dbReference type="HOGENOM" id="CLU_1913621_0_0_0"/>
<evidence type="ECO:0000313" key="1">
    <source>
        <dbReference type="EMBL" id="AAF10104.1"/>
    </source>
</evidence>
<dbReference type="PIR" id="F75510">
    <property type="entry name" value="F75510"/>
</dbReference>
<dbReference type="KEGG" id="dra:DR_0524"/>
<organism evidence="1 2">
    <name type="scientific">Deinococcus radiodurans (strain ATCC 13939 / DSM 20539 / JCM 16871 / CCUG 27074 / LMG 4051 / NBRC 15346 / NCIMB 9279 / VKM B-1422 / R1)</name>
    <dbReference type="NCBI Taxonomy" id="243230"/>
    <lineage>
        <taxon>Bacteria</taxon>
        <taxon>Thermotogati</taxon>
        <taxon>Deinococcota</taxon>
        <taxon>Deinococci</taxon>
        <taxon>Deinococcales</taxon>
        <taxon>Deinococcaceae</taxon>
        <taxon>Deinococcus</taxon>
    </lineage>
</organism>
<dbReference type="RefSeq" id="WP_010887169.1">
    <property type="nucleotide sequence ID" value="NC_001263.1"/>
</dbReference>
<evidence type="ECO:0000313" key="2">
    <source>
        <dbReference type="Proteomes" id="UP000002524"/>
    </source>
</evidence>
<dbReference type="AlphaFoldDB" id="Q9RWZ1"/>
<dbReference type="Gene3D" id="6.20.20.10">
    <property type="match status" value="1"/>
</dbReference>
<protein>
    <submittedName>
        <fullName evidence="1">Uncharacterized protein</fullName>
    </submittedName>
</protein>
<dbReference type="InParanoid" id="Q9RWZ1"/>
<name>Q9RWZ1_DEIRA</name>
<keyword evidence="2" id="KW-1185">Reference proteome</keyword>
<gene>
    <name evidence="1" type="ordered locus">DR_0524</name>
</gene>
<proteinExistence type="predicted"/>
<accession>Q9RWZ1</accession>
<dbReference type="STRING" id="243230.DR_0524"/>